<feature type="transmembrane region" description="Helical" evidence="1">
    <location>
        <begin position="166"/>
        <end position="187"/>
    </location>
</feature>
<evidence type="ECO:0000313" key="2">
    <source>
        <dbReference type="EMBL" id="AKI04282.1"/>
    </source>
</evidence>
<keyword evidence="1" id="KW-1133">Transmembrane helix</keyword>
<organism evidence="2 3">
    <name type="scientific">Ligilactobacillus salivarius str. Ren</name>
    <dbReference type="NCBI Taxonomy" id="1194971"/>
    <lineage>
        <taxon>Bacteria</taxon>
        <taxon>Bacillati</taxon>
        <taxon>Bacillota</taxon>
        <taxon>Bacilli</taxon>
        <taxon>Lactobacillales</taxon>
        <taxon>Lactobacillaceae</taxon>
        <taxon>Ligilactobacillus</taxon>
    </lineage>
</organism>
<keyword evidence="1" id="KW-0472">Membrane</keyword>
<reference evidence="2 3" key="1">
    <citation type="submission" date="2015-05" db="EMBL/GenBank/DDBJ databases">
        <title>Complete genome sequence of Lactobacillus salivarius Ren, a probiotic strain with antitumor activity.</title>
        <authorList>
            <person name="Sun E."/>
            <person name="Zhao L."/>
            <person name="Liu S."/>
            <person name="Zhang M."/>
            <person name="Guo H."/>
            <person name="Ren F."/>
        </authorList>
    </citation>
    <scope>NUCLEOTIDE SEQUENCE [LARGE SCALE GENOMIC DNA]</scope>
    <source>
        <strain evidence="2 3">Ren</strain>
    </source>
</reference>
<keyword evidence="1" id="KW-0812">Transmembrane</keyword>
<dbReference type="PATRIC" id="fig|1194971.3.peg.734"/>
<accession>A0A0F7PSR1</accession>
<feature type="transmembrane region" description="Helical" evidence="1">
    <location>
        <begin position="391"/>
        <end position="417"/>
    </location>
</feature>
<dbReference type="Proteomes" id="UP000035027">
    <property type="component" value="Chromosome"/>
</dbReference>
<feature type="transmembrane region" description="Helical" evidence="1">
    <location>
        <begin position="342"/>
        <end position="365"/>
    </location>
</feature>
<feature type="transmembrane region" description="Helical" evidence="1">
    <location>
        <begin position="87"/>
        <end position="104"/>
    </location>
</feature>
<feature type="transmembrane region" description="Helical" evidence="1">
    <location>
        <begin position="281"/>
        <end position="297"/>
    </location>
</feature>
<sequence>MKRRFTHTFMLLIFQLRQKWLWLCLWLIGVTAFASGYVSAFEKIAEDQGKVGLFITMKNPAMAAIVGPLPVKSASQYSVGVMYGHEMTLFIAVITMIIAGSFMIDQTRKMEENGQLEILKSLHIGSQASSMATNLLVLLHTVLTIILVSGILVSYNVSSIDLKGSLYFACSLGLASLLGASIAYLCAQIFATSSQARGIFFSIVGILYVLRAGTDVSNLILSKFNPLAWTYLGHPFYQNDWYYLIGLFLLTLVVFSIGLVLESSRDLGSSTITSKKGKIKASKWLATPLGFFFYLNRSTIISWLLADGVIALMYGSIYGDIDTFVSSNKLISQMFANDSATLINSFTALIMVVTTAISLVMPLVVVHKVQSETNKERLGYLLVQRVSRLKVYYSSLILALFFGTLAILINGFCLGIAAVSSMQANNGKFITTCIQAALNQWPLVCLFVGLMLLSLSLPIFVSWLVCGLLGYSFCVTYFAVLLDLPKWMTHTSLFNVLAKMPMEKFDLMSFAILTGIGILAMLLGGILYTRKEIV</sequence>
<feature type="transmembrane region" description="Helical" evidence="1">
    <location>
        <begin position="199"/>
        <end position="221"/>
    </location>
</feature>
<feature type="transmembrane region" description="Helical" evidence="1">
    <location>
        <begin position="459"/>
        <end position="484"/>
    </location>
</feature>
<feature type="transmembrane region" description="Helical" evidence="1">
    <location>
        <begin position="429"/>
        <end position="453"/>
    </location>
</feature>
<proteinExistence type="predicted"/>
<gene>
    <name evidence="2" type="ORF">LsR_00735</name>
</gene>
<evidence type="ECO:0000256" key="1">
    <source>
        <dbReference type="SAM" id="Phobius"/>
    </source>
</evidence>
<feature type="transmembrane region" description="Helical" evidence="1">
    <location>
        <begin position="135"/>
        <end position="154"/>
    </location>
</feature>
<dbReference type="AlphaFoldDB" id="A0A0F7PSR1"/>
<feature type="transmembrane region" description="Helical" evidence="1">
    <location>
        <begin position="505"/>
        <end position="528"/>
    </location>
</feature>
<feature type="transmembrane region" description="Helical" evidence="1">
    <location>
        <begin position="241"/>
        <end position="261"/>
    </location>
</feature>
<name>A0A0F7PSR1_9LACO</name>
<evidence type="ECO:0000313" key="3">
    <source>
        <dbReference type="Proteomes" id="UP000035027"/>
    </source>
</evidence>
<protein>
    <submittedName>
        <fullName evidence="2">ABC transporter permease</fullName>
    </submittedName>
</protein>
<dbReference type="RefSeq" id="WP_047035572.1">
    <property type="nucleotide sequence ID" value="NZ_CP011403.1"/>
</dbReference>
<dbReference type="EMBL" id="CP011403">
    <property type="protein sequence ID" value="AKI04282.1"/>
    <property type="molecule type" value="Genomic_DNA"/>
</dbReference>